<feature type="transmembrane region" description="Helical" evidence="6">
    <location>
        <begin position="66"/>
        <end position="86"/>
    </location>
</feature>
<dbReference type="OrthoDB" id="2985014at2759"/>
<sequence>MMDPIHSDEMREREKEQTLLRKIDLRIVPLMLLLYLLSFLDRVNIGNAKLANLERDIGLVGNEFNWSLSIFFIGYVVFEVPSNLILYKVRPSIWLPTIMIGWGITMSLMAFVKSYPALLVTRFLLGVFEAGLFPGLVYYVTIWYKRFEQSFRMGIIFSGSTIAGAFSGLLSYVIVSLTNDNSPLKGWQLIFLIDGLVTVIAAAIAYFYIVDYPEKAKWLKKEERSLVIKRLKDDVGDTDYKKPRDHTFDKGYILECLKDWKVYMSMLMLLGADISIYSFSFFVPSIVNGFGFNEVISQLLVAPPFLFACISTLTISALSDRINSRGPFLMLSASIGIVGYMVILYTTNSNVIIAKYIATCIIAIGIFPCAVILIVWLSNNLSPPLKCNIGVAMMISVGNLGGIIAAQIYRPEDYPHYVLGHVIVSGCLLAVVCLSAIQYGILRKLNEQKSIKIKTSGYDDVEDKKELDDRNHKFIYSL</sequence>
<evidence type="ECO:0000259" key="7">
    <source>
        <dbReference type="PROSITE" id="PS50850"/>
    </source>
</evidence>
<feature type="transmembrane region" description="Helical" evidence="6">
    <location>
        <begin position="328"/>
        <end position="347"/>
    </location>
</feature>
<feature type="transmembrane region" description="Helical" evidence="6">
    <location>
        <begin position="262"/>
        <end position="283"/>
    </location>
</feature>
<feature type="transmembrane region" description="Helical" evidence="6">
    <location>
        <begin position="353"/>
        <end position="377"/>
    </location>
</feature>
<feature type="transmembrane region" description="Helical" evidence="6">
    <location>
        <begin position="389"/>
        <end position="409"/>
    </location>
</feature>
<dbReference type="Pfam" id="PF07690">
    <property type="entry name" value="MFS_1"/>
    <property type="match status" value="1"/>
</dbReference>
<feature type="transmembrane region" description="Helical" evidence="6">
    <location>
        <begin position="154"/>
        <end position="175"/>
    </location>
</feature>
<evidence type="ECO:0000256" key="6">
    <source>
        <dbReference type="SAM" id="Phobius"/>
    </source>
</evidence>
<feature type="transmembrane region" description="Helical" evidence="6">
    <location>
        <begin position="123"/>
        <end position="142"/>
    </location>
</feature>
<dbReference type="InterPro" id="IPR036259">
    <property type="entry name" value="MFS_trans_sf"/>
</dbReference>
<dbReference type="InterPro" id="IPR020846">
    <property type="entry name" value="MFS_dom"/>
</dbReference>
<evidence type="ECO:0000256" key="1">
    <source>
        <dbReference type="ARBA" id="ARBA00004141"/>
    </source>
</evidence>
<keyword evidence="9" id="KW-1185">Reference proteome</keyword>
<keyword evidence="2" id="KW-0813">Transport</keyword>
<evidence type="ECO:0000256" key="5">
    <source>
        <dbReference type="ARBA" id="ARBA00023136"/>
    </source>
</evidence>
<dbReference type="FunFam" id="1.20.1250.20:FF:000013">
    <property type="entry name" value="MFS general substrate transporter"/>
    <property type="match status" value="1"/>
</dbReference>
<feature type="domain" description="Major facilitator superfamily (MFS) profile" evidence="7">
    <location>
        <begin position="27"/>
        <end position="438"/>
    </location>
</feature>
<dbReference type="PANTHER" id="PTHR43791:SF49">
    <property type="entry name" value="TRANSPORTER, PUTATIVE (AFU_ORTHOLOGUE AFUA_4G04250)-RELATED"/>
    <property type="match status" value="1"/>
</dbReference>
<comment type="caution">
    <text evidence="8">The sequence shown here is derived from an EMBL/GenBank/DDBJ whole genome shotgun (WGS) entry which is preliminary data.</text>
</comment>
<evidence type="ECO:0000313" key="9">
    <source>
        <dbReference type="Proteomes" id="UP000439903"/>
    </source>
</evidence>
<feature type="transmembrane region" description="Helical" evidence="6">
    <location>
        <begin position="295"/>
        <end position="316"/>
    </location>
</feature>
<dbReference type="Proteomes" id="UP000439903">
    <property type="component" value="Unassembled WGS sequence"/>
</dbReference>
<evidence type="ECO:0000256" key="4">
    <source>
        <dbReference type="ARBA" id="ARBA00022989"/>
    </source>
</evidence>
<gene>
    <name evidence="8" type="ORF">F8M41_001411</name>
</gene>
<evidence type="ECO:0000313" key="8">
    <source>
        <dbReference type="EMBL" id="KAF0455701.1"/>
    </source>
</evidence>
<reference evidence="8 9" key="1">
    <citation type="journal article" date="2019" name="Environ. Microbiol.">
        <title>At the nexus of three kingdoms: the genome of the mycorrhizal fungus Gigaspora margarita provides insights into plant, endobacterial and fungal interactions.</title>
        <authorList>
            <person name="Venice F."/>
            <person name="Ghignone S."/>
            <person name="Salvioli di Fossalunga A."/>
            <person name="Amselem J."/>
            <person name="Novero M."/>
            <person name="Xianan X."/>
            <person name="Sedzielewska Toro K."/>
            <person name="Morin E."/>
            <person name="Lipzen A."/>
            <person name="Grigoriev I.V."/>
            <person name="Henrissat B."/>
            <person name="Martin F.M."/>
            <person name="Bonfante P."/>
        </authorList>
    </citation>
    <scope>NUCLEOTIDE SEQUENCE [LARGE SCALE GENOMIC DNA]</scope>
    <source>
        <strain evidence="8 9">BEG34</strain>
    </source>
</reference>
<keyword evidence="5 6" id="KW-0472">Membrane</keyword>
<evidence type="ECO:0000256" key="2">
    <source>
        <dbReference type="ARBA" id="ARBA00022448"/>
    </source>
</evidence>
<dbReference type="EMBL" id="WTPW01001110">
    <property type="protein sequence ID" value="KAF0455701.1"/>
    <property type="molecule type" value="Genomic_DNA"/>
</dbReference>
<dbReference type="Gene3D" id="1.20.1250.20">
    <property type="entry name" value="MFS general substrate transporter like domains"/>
    <property type="match status" value="2"/>
</dbReference>
<organism evidence="8 9">
    <name type="scientific">Gigaspora margarita</name>
    <dbReference type="NCBI Taxonomy" id="4874"/>
    <lineage>
        <taxon>Eukaryota</taxon>
        <taxon>Fungi</taxon>
        <taxon>Fungi incertae sedis</taxon>
        <taxon>Mucoromycota</taxon>
        <taxon>Glomeromycotina</taxon>
        <taxon>Glomeromycetes</taxon>
        <taxon>Diversisporales</taxon>
        <taxon>Gigasporaceae</taxon>
        <taxon>Gigaspora</taxon>
    </lineage>
</organism>
<dbReference type="GO" id="GO:0022857">
    <property type="term" value="F:transmembrane transporter activity"/>
    <property type="evidence" value="ECO:0007669"/>
    <property type="project" value="InterPro"/>
</dbReference>
<keyword evidence="3 6" id="KW-0812">Transmembrane</keyword>
<feature type="transmembrane region" description="Helical" evidence="6">
    <location>
        <begin position="93"/>
        <end position="111"/>
    </location>
</feature>
<dbReference type="PANTHER" id="PTHR43791">
    <property type="entry name" value="PERMEASE-RELATED"/>
    <property type="match status" value="1"/>
</dbReference>
<dbReference type="InterPro" id="IPR011701">
    <property type="entry name" value="MFS"/>
</dbReference>
<dbReference type="SUPFAM" id="SSF103473">
    <property type="entry name" value="MFS general substrate transporter"/>
    <property type="match status" value="1"/>
</dbReference>
<feature type="transmembrane region" description="Helical" evidence="6">
    <location>
        <begin position="187"/>
        <end position="210"/>
    </location>
</feature>
<feature type="transmembrane region" description="Helical" evidence="6">
    <location>
        <begin position="421"/>
        <end position="442"/>
    </location>
</feature>
<name>A0A8H4AA23_GIGMA</name>
<dbReference type="FunFam" id="1.20.1250.20:FF:000034">
    <property type="entry name" value="MFS general substrate transporter"/>
    <property type="match status" value="1"/>
</dbReference>
<dbReference type="PROSITE" id="PS50850">
    <property type="entry name" value="MFS"/>
    <property type="match status" value="1"/>
</dbReference>
<proteinExistence type="predicted"/>
<evidence type="ECO:0000256" key="3">
    <source>
        <dbReference type="ARBA" id="ARBA00022692"/>
    </source>
</evidence>
<dbReference type="GO" id="GO:0016020">
    <property type="term" value="C:membrane"/>
    <property type="evidence" value="ECO:0007669"/>
    <property type="project" value="UniProtKB-SubCell"/>
</dbReference>
<accession>A0A8H4AA23</accession>
<feature type="transmembrane region" description="Helical" evidence="6">
    <location>
        <begin position="23"/>
        <end position="40"/>
    </location>
</feature>
<dbReference type="AlphaFoldDB" id="A0A8H4AA23"/>
<protein>
    <submittedName>
        <fullName evidence="8">MFS general substrate transporter</fullName>
    </submittedName>
</protein>
<keyword evidence="4 6" id="KW-1133">Transmembrane helix</keyword>
<comment type="subcellular location">
    <subcellularLocation>
        <location evidence="1">Membrane</location>
        <topology evidence="1">Multi-pass membrane protein</topology>
    </subcellularLocation>
</comment>